<evidence type="ECO:0000313" key="2">
    <source>
        <dbReference type="Proteomes" id="UP000675047"/>
    </source>
</evidence>
<protein>
    <submittedName>
        <fullName evidence="1">Uncharacterized protein</fullName>
    </submittedName>
</protein>
<reference evidence="1 2" key="1">
    <citation type="submission" date="2021-03" db="EMBL/GenBank/DDBJ databases">
        <title>Flavobacterium Flabelliformis Sp. Nov. And Flavobacterium Geliluteum Sp. Nov., Two Novel Multidrug Resistant Psychrophilic Species Isolated From Antarctica.</title>
        <authorList>
            <person name="Kralova S."/>
            <person name="Busse H.J."/>
            <person name="Bezdicek M."/>
            <person name="Nykrynova M."/>
            <person name="Kroupova E."/>
            <person name="Krsek D."/>
            <person name="Sedlacek I."/>
        </authorList>
    </citation>
    <scope>NUCLEOTIDE SEQUENCE [LARGE SCALE GENOMIC DNA]</scope>
    <source>
        <strain evidence="1 2">P7388</strain>
    </source>
</reference>
<evidence type="ECO:0000313" key="1">
    <source>
        <dbReference type="EMBL" id="MBP4139418.1"/>
    </source>
</evidence>
<sequence>MKTIYRIIKILTSKKVISAIRSQTIKLNILRGVLYSDELNSLHLQMYSADNEMLFV</sequence>
<dbReference type="AlphaFoldDB" id="A0A940XHQ5"/>
<keyword evidence="2" id="KW-1185">Reference proteome</keyword>
<accession>A0A940XHQ5</accession>
<organism evidence="1 2">
    <name type="scientific">Flavobacterium geliluteum</name>
    <dbReference type="NCBI Taxonomy" id="2816120"/>
    <lineage>
        <taxon>Bacteria</taxon>
        <taxon>Pseudomonadati</taxon>
        <taxon>Bacteroidota</taxon>
        <taxon>Flavobacteriia</taxon>
        <taxon>Flavobacteriales</taxon>
        <taxon>Flavobacteriaceae</taxon>
        <taxon>Flavobacterium</taxon>
    </lineage>
</organism>
<proteinExistence type="predicted"/>
<dbReference type="EMBL" id="JAGFBV010000027">
    <property type="protein sequence ID" value="MBP4139418.1"/>
    <property type="molecule type" value="Genomic_DNA"/>
</dbReference>
<dbReference type="RefSeq" id="WP_210667388.1">
    <property type="nucleotide sequence ID" value="NZ_JAGFBV010000027.1"/>
</dbReference>
<comment type="caution">
    <text evidence="1">The sequence shown here is derived from an EMBL/GenBank/DDBJ whole genome shotgun (WGS) entry which is preliminary data.</text>
</comment>
<dbReference type="Proteomes" id="UP000675047">
    <property type="component" value="Unassembled WGS sequence"/>
</dbReference>
<gene>
    <name evidence="1" type="ORF">J3495_15175</name>
</gene>
<name>A0A940XHQ5_9FLAO</name>